<dbReference type="InterPro" id="IPR036249">
    <property type="entry name" value="Thioredoxin-like_sf"/>
</dbReference>
<reference evidence="2 3" key="1">
    <citation type="submission" date="2017-08" db="EMBL/GenBank/DDBJ databases">
        <title>Infants hospitalized years apart are colonized by the same room-sourced microbial strains.</title>
        <authorList>
            <person name="Brooks B."/>
            <person name="Olm M.R."/>
            <person name="Firek B.A."/>
            <person name="Baker R."/>
            <person name="Thomas B.C."/>
            <person name="Morowitz M.J."/>
            <person name="Banfield J.F."/>
        </authorList>
    </citation>
    <scope>NUCLEOTIDE SEQUENCE [LARGE SCALE GENOMIC DNA]</scope>
    <source>
        <strain evidence="2">S2_005_003_R2_43</strain>
    </source>
</reference>
<organism evidence="2 3">
    <name type="scientific">Ancylobacter novellus</name>
    <name type="common">Thiobacillus novellus</name>
    <dbReference type="NCBI Taxonomy" id="921"/>
    <lineage>
        <taxon>Bacteria</taxon>
        <taxon>Pseudomonadati</taxon>
        <taxon>Pseudomonadota</taxon>
        <taxon>Alphaproteobacteria</taxon>
        <taxon>Hyphomicrobiales</taxon>
        <taxon>Xanthobacteraceae</taxon>
        <taxon>Ancylobacter</taxon>
    </lineage>
</organism>
<dbReference type="AlphaFoldDB" id="A0A2W5K4X3"/>
<comment type="caution">
    <text evidence="2">The sequence shown here is derived from an EMBL/GenBank/DDBJ whole genome shotgun (WGS) entry which is preliminary data.</text>
</comment>
<evidence type="ECO:0000313" key="2">
    <source>
        <dbReference type="EMBL" id="PZQ12372.1"/>
    </source>
</evidence>
<protein>
    <submittedName>
        <fullName evidence="2">Thioredoxin</fullName>
    </submittedName>
</protein>
<dbReference type="InterPro" id="IPR041737">
    <property type="entry name" value="SoxW"/>
</dbReference>
<dbReference type="Pfam" id="PF13098">
    <property type="entry name" value="Thioredoxin_2"/>
    <property type="match status" value="1"/>
</dbReference>
<feature type="domain" description="Thioredoxin-like fold" evidence="1">
    <location>
        <begin position="56"/>
        <end position="162"/>
    </location>
</feature>
<dbReference type="CDD" id="cd02951">
    <property type="entry name" value="SoxW"/>
    <property type="match status" value="1"/>
</dbReference>
<dbReference type="EMBL" id="QFPN01000009">
    <property type="protein sequence ID" value="PZQ12372.1"/>
    <property type="molecule type" value="Genomic_DNA"/>
</dbReference>
<dbReference type="Gene3D" id="3.40.30.10">
    <property type="entry name" value="Glutaredoxin"/>
    <property type="match status" value="1"/>
</dbReference>
<dbReference type="SUPFAM" id="SSF52833">
    <property type="entry name" value="Thioredoxin-like"/>
    <property type="match status" value="1"/>
</dbReference>
<sequence>MTIEPDRRKVVLGAAGALVASTAVVRAAPVLGDDGNYAQDWYLESFLDLADDVRAAADKGKSFAVQWGMRGCPACQRLHQVYLVKPDVSGFLQEKFDIVHLDTFGSREVTDIDGDRLGEKALAAKRGVRTTPTFQFFAVSKAGPVEVARMPGLLGEPDFLAMFRFVADRGYETSSFNEWLKAQRAG</sequence>
<evidence type="ECO:0000259" key="1">
    <source>
        <dbReference type="Pfam" id="PF13098"/>
    </source>
</evidence>
<dbReference type="Proteomes" id="UP000249577">
    <property type="component" value="Unassembled WGS sequence"/>
</dbReference>
<gene>
    <name evidence="2" type="ORF">DI565_16220</name>
</gene>
<dbReference type="InterPro" id="IPR012336">
    <property type="entry name" value="Thioredoxin-like_fold"/>
</dbReference>
<name>A0A2W5K4X3_ANCNO</name>
<proteinExistence type="predicted"/>
<evidence type="ECO:0000313" key="3">
    <source>
        <dbReference type="Proteomes" id="UP000249577"/>
    </source>
</evidence>
<accession>A0A2W5K4X3</accession>